<evidence type="ECO:0000313" key="1">
    <source>
        <dbReference type="EMBL" id="CAI9702894.1"/>
    </source>
</evidence>
<evidence type="ECO:0000313" key="2">
    <source>
        <dbReference type="Proteomes" id="UP001162501"/>
    </source>
</evidence>
<protein>
    <submittedName>
        <fullName evidence="1">Uncharacterized protein</fullName>
    </submittedName>
</protein>
<accession>A0ACB0ER62</accession>
<dbReference type="Proteomes" id="UP001162501">
    <property type="component" value="Chromosome 24"/>
</dbReference>
<proteinExistence type="predicted"/>
<organism evidence="1 2">
    <name type="scientific">Rangifer tarandus platyrhynchus</name>
    <name type="common">Svalbard reindeer</name>
    <dbReference type="NCBI Taxonomy" id="3082113"/>
    <lineage>
        <taxon>Eukaryota</taxon>
        <taxon>Metazoa</taxon>
        <taxon>Chordata</taxon>
        <taxon>Craniata</taxon>
        <taxon>Vertebrata</taxon>
        <taxon>Euteleostomi</taxon>
        <taxon>Mammalia</taxon>
        <taxon>Eutheria</taxon>
        <taxon>Laurasiatheria</taxon>
        <taxon>Artiodactyla</taxon>
        <taxon>Ruminantia</taxon>
        <taxon>Pecora</taxon>
        <taxon>Cervidae</taxon>
        <taxon>Odocoileinae</taxon>
        <taxon>Rangifer</taxon>
    </lineage>
</organism>
<gene>
    <name evidence="1" type="ORF">MRATA1EN3_LOCUS14107</name>
</gene>
<reference evidence="1" key="1">
    <citation type="submission" date="2023-05" db="EMBL/GenBank/DDBJ databases">
        <authorList>
            <consortium name="ELIXIR-Norway"/>
        </authorList>
    </citation>
    <scope>NUCLEOTIDE SEQUENCE</scope>
</reference>
<sequence length="181" mass="18838">MKRVQKIWGVVVVVCGAVFLGLSSLRSEARNSGASASAQRSGHQLSAPPSAGSGPAAARAPCAVPSSGRTGRAWPKAQRYVNVPQGTPMSRGRRSCRRRRRGPRGHIAEVPRLSSHGSTPTAVAVRAAARGARQSGGSGRLRARPVTSLIRPWKSRPVAGSGKSLEGPVGGACRRVKITPL</sequence>
<name>A0ACB0ER62_RANTA</name>
<dbReference type="EMBL" id="OX596108">
    <property type="protein sequence ID" value="CAI9702894.1"/>
    <property type="molecule type" value="Genomic_DNA"/>
</dbReference>